<gene>
    <name evidence="5" type="ORF">KGQ91_02795</name>
</gene>
<dbReference type="PANTHER" id="PTHR45639:SF3">
    <property type="entry name" value="HYPOXIA UP-REGULATED PROTEIN 1"/>
    <property type="match status" value="1"/>
</dbReference>
<accession>A0ABS7WVH5</accession>
<proteinExistence type="predicted"/>
<dbReference type="Pfam" id="PF00012">
    <property type="entry name" value="HSP70"/>
    <property type="match status" value="2"/>
</dbReference>
<evidence type="ECO:0000313" key="5">
    <source>
        <dbReference type="EMBL" id="MBZ9566615.1"/>
    </source>
</evidence>
<keyword evidence="2" id="KW-0067">ATP-binding</keyword>
<evidence type="ECO:0000256" key="4">
    <source>
        <dbReference type="SAM" id="MobiDB-lite"/>
    </source>
</evidence>
<comment type="caution">
    <text evidence="5">The sequence shown here is derived from an EMBL/GenBank/DDBJ whole genome shotgun (WGS) entry which is preliminary data.</text>
</comment>
<dbReference type="Gene3D" id="3.90.640.10">
    <property type="entry name" value="Actin, Chain A, domain 4"/>
    <property type="match status" value="1"/>
</dbReference>
<reference evidence="5 6" key="1">
    <citation type="submission" date="2021-05" db="EMBL/GenBank/DDBJ databases">
        <title>Petroleum and Energy Research Collection (APPE): ex situ preservation of microbial diversity associated with the oil industry and exploitation of its biotechnological potential.</title>
        <authorList>
            <person name="Paixao C.T.M."/>
            <person name="Gomes M.B."/>
            <person name="Oliveira V.M."/>
        </authorList>
    </citation>
    <scope>NUCLEOTIDE SEQUENCE [LARGE SCALE GENOMIC DNA]</scope>
    <source>
        <strain evidence="5 6">LIT2</strain>
    </source>
</reference>
<dbReference type="Proteomes" id="UP001319883">
    <property type="component" value="Unassembled WGS sequence"/>
</dbReference>
<sequence length="624" mass="68842">MEVFGFDFGTTNSLITQVVGGKAIVLGQGTDNEPYPSVVCYEGDSVICGSEAKKRLMTHEIGVIGNVVRSPKMLLNREYVHVDGIPRRPRDMVADVVKHVVSSTEKDPRYQHGQGIGRAVVTIPVDMDGRQRRELREAFHQAGLVIEQFVHEPMAALYGYLRTKEDPESEIRRLEGQYLLVVDWGGGTLDLTLCQVQNGMLVQVRNDGTDDLGGDVMDEAIRREVEKRAVEAAGLGAEEADVNSDARLRLLARAEEAKIKLSTREQEPIFIHDYFRNEHRDPNIDVLLTRSELEEIIGQKVRQGIRRAKTLIEAADLTTSDISLCLATGGIVNMPAVKSGLYEMFGATRVEISDRGFSIISEGAAWIAHDRARLRLAKNIEVHVARNAYFPVIGAGYEMPTAGDVSEAERLTLYCTDPRDGVGKVSLLAPTRHGRQVQPNDSRQPLASLNVKVEPTMAKLFERIMLDLEVDDNLILHATAKSAIKGDSDYRPIHELEFGLDIMQGITGRSMNGPQEQTGGAEGASKKPEGRSSQSDQPVGGILLRPNVARQEDISLVPGEALMQKEMGRPGGHFHRANELTDLQRDERASYAPCSYCGRRAGDPKCRCLSEQRGKGLGSFRVSR</sequence>
<keyword evidence="6" id="KW-1185">Reference proteome</keyword>
<dbReference type="EMBL" id="JAGXFD010000001">
    <property type="protein sequence ID" value="MBZ9566615.1"/>
    <property type="molecule type" value="Genomic_DNA"/>
</dbReference>
<protein>
    <submittedName>
        <fullName evidence="5">Hsp70 family protein</fullName>
    </submittedName>
</protein>
<dbReference type="SUPFAM" id="SSF53067">
    <property type="entry name" value="Actin-like ATPase domain"/>
    <property type="match status" value="2"/>
</dbReference>
<organism evidence="5 6">
    <name type="scientific">Modicisalibacter tunisiensis</name>
    <dbReference type="NCBI Taxonomy" id="390637"/>
    <lineage>
        <taxon>Bacteria</taxon>
        <taxon>Pseudomonadati</taxon>
        <taxon>Pseudomonadota</taxon>
        <taxon>Gammaproteobacteria</taxon>
        <taxon>Oceanospirillales</taxon>
        <taxon>Halomonadaceae</taxon>
        <taxon>Modicisalibacter</taxon>
    </lineage>
</organism>
<evidence type="ECO:0000313" key="6">
    <source>
        <dbReference type="Proteomes" id="UP001319883"/>
    </source>
</evidence>
<feature type="compositionally biased region" description="Polar residues" evidence="4">
    <location>
        <begin position="507"/>
        <end position="518"/>
    </location>
</feature>
<dbReference type="Gene3D" id="3.30.420.40">
    <property type="match status" value="2"/>
</dbReference>
<dbReference type="RefSeq" id="WP_163650708.1">
    <property type="nucleotide sequence ID" value="NZ_JAGXFC010000001.1"/>
</dbReference>
<evidence type="ECO:0000256" key="3">
    <source>
        <dbReference type="ARBA" id="ARBA00023186"/>
    </source>
</evidence>
<dbReference type="InterPro" id="IPR043129">
    <property type="entry name" value="ATPase_NBD"/>
</dbReference>
<evidence type="ECO:0000256" key="2">
    <source>
        <dbReference type="ARBA" id="ARBA00022840"/>
    </source>
</evidence>
<feature type="region of interest" description="Disordered" evidence="4">
    <location>
        <begin position="506"/>
        <end position="540"/>
    </location>
</feature>
<keyword evidence="1" id="KW-0547">Nucleotide-binding</keyword>
<dbReference type="PANTHER" id="PTHR45639">
    <property type="entry name" value="HSC70CB, ISOFORM G-RELATED"/>
    <property type="match status" value="1"/>
</dbReference>
<dbReference type="PRINTS" id="PR00301">
    <property type="entry name" value="HEATSHOCK70"/>
</dbReference>
<dbReference type="InterPro" id="IPR013126">
    <property type="entry name" value="Hsp_70_fam"/>
</dbReference>
<evidence type="ECO:0000256" key="1">
    <source>
        <dbReference type="ARBA" id="ARBA00022741"/>
    </source>
</evidence>
<name>A0ABS7WVH5_9GAMM</name>
<keyword evidence="3" id="KW-0143">Chaperone</keyword>